<dbReference type="CDD" id="cd09132">
    <property type="entry name" value="PLDc_unchar4"/>
    <property type="match status" value="1"/>
</dbReference>
<keyword evidence="3" id="KW-1185">Reference proteome</keyword>
<name>A0A517XW34_9BACT</name>
<dbReference type="SUPFAM" id="SSF56024">
    <property type="entry name" value="Phospholipase D/nuclease"/>
    <property type="match status" value="1"/>
</dbReference>
<dbReference type="NCBIfam" id="NF038319">
    <property type="entry name" value="DISARM_DrmC_I"/>
    <property type="match status" value="1"/>
</dbReference>
<dbReference type="InterPro" id="IPR025202">
    <property type="entry name" value="PLD-like_dom"/>
</dbReference>
<accession>A0A517XW34</accession>
<dbReference type="AlphaFoldDB" id="A0A517XW34"/>
<dbReference type="GO" id="GO:0006793">
    <property type="term" value="P:phosphorus metabolic process"/>
    <property type="evidence" value="ECO:0007669"/>
    <property type="project" value="UniProtKB-ARBA"/>
</dbReference>
<dbReference type="Proteomes" id="UP000319576">
    <property type="component" value="Chromosome"/>
</dbReference>
<evidence type="ECO:0000259" key="1">
    <source>
        <dbReference type="Pfam" id="PF13091"/>
    </source>
</evidence>
<dbReference type="Gene3D" id="3.30.870.10">
    <property type="entry name" value="Endonuclease Chain A"/>
    <property type="match status" value="1"/>
</dbReference>
<dbReference type="EMBL" id="CP036273">
    <property type="protein sequence ID" value="QDU21720.1"/>
    <property type="molecule type" value="Genomic_DNA"/>
</dbReference>
<dbReference type="Pfam" id="PF13091">
    <property type="entry name" value="PLDc_2"/>
    <property type="match status" value="1"/>
</dbReference>
<sequence>MTHEHHRIGAGAARLAARLPHSLAVGVADSVTRYGSLDRAAARQAILHHLPTPDFREATAEFIDLWHATAGGVGAEAVAVALVTAAKCEHDHRHDETVEVVWTGPETADTRFRQTEQAVLEVIDSAAGRLTVVSYAVYRIPRIRDALVAAAGRGVRIRLVVETPNRIEGQGEYDCLLALGDNVASACSVYYWPQANRSRDDNGKVGILHVKCAVADGHRLFLSSANLTEYAFTINMELGLLVTGGKLPGQVERHFERLVEAGQLSRV</sequence>
<dbReference type="PANTHER" id="PTHR21248">
    <property type="entry name" value="CARDIOLIPIN SYNTHASE"/>
    <property type="match status" value="1"/>
</dbReference>
<protein>
    <submittedName>
        <fullName evidence="2">Cardiolipin synthetase</fullName>
    </submittedName>
</protein>
<dbReference type="RefSeq" id="WP_145240874.1">
    <property type="nucleotide sequence ID" value="NZ_CP036273.1"/>
</dbReference>
<organism evidence="2 3">
    <name type="scientific">Urbifossiella limnaea</name>
    <dbReference type="NCBI Taxonomy" id="2528023"/>
    <lineage>
        <taxon>Bacteria</taxon>
        <taxon>Pseudomonadati</taxon>
        <taxon>Planctomycetota</taxon>
        <taxon>Planctomycetia</taxon>
        <taxon>Gemmatales</taxon>
        <taxon>Gemmataceae</taxon>
        <taxon>Urbifossiella</taxon>
    </lineage>
</organism>
<reference evidence="2 3" key="1">
    <citation type="submission" date="2019-02" db="EMBL/GenBank/DDBJ databases">
        <title>Deep-cultivation of Planctomycetes and their phenomic and genomic characterization uncovers novel biology.</title>
        <authorList>
            <person name="Wiegand S."/>
            <person name="Jogler M."/>
            <person name="Boedeker C."/>
            <person name="Pinto D."/>
            <person name="Vollmers J."/>
            <person name="Rivas-Marin E."/>
            <person name="Kohn T."/>
            <person name="Peeters S.H."/>
            <person name="Heuer A."/>
            <person name="Rast P."/>
            <person name="Oberbeckmann S."/>
            <person name="Bunk B."/>
            <person name="Jeske O."/>
            <person name="Meyerdierks A."/>
            <person name="Storesund J.E."/>
            <person name="Kallscheuer N."/>
            <person name="Luecker S."/>
            <person name="Lage O.M."/>
            <person name="Pohl T."/>
            <person name="Merkel B.J."/>
            <person name="Hornburger P."/>
            <person name="Mueller R.-W."/>
            <person name="Bruemmer F."/>
            <person name="Labrenz M."/>
            <person name="Spormann A.M."/>
            <person name="Op den Camp H."/>
            <person name="Overmann J."/>
            <person name="Amann R."/>
            <person name="Jetten M.S.M."/>
            <person name="Mascher T."/>
            <person name="Medema M.H."/>
            <person name="Devos D.P."/>
            <person name="Kaster A.-K."/>
            <person name="Ovreas L."/>
            <person name="Rohde M."/>
            <person name="Galperin M.Y."/>
            <person name="Jogler C."/>
        </authorList>
    </citation>
    <scope>NUCLEOTIDE SEQUENCE [LARGE SCALE GENOMIC DNA]</scope>
    <source>
        <strain evidence="2 3">ETA_A1</strain>
    </source>
</reference>
<dbReference type="KEGG" id="uli:ETAA1_36930"/>
<dbReference type="OrthoDB" id="9762009at2"/>
<gene>
    <name evidence="2" type="ORF">ETAA1_36930</name>
</gene>
<dbReference type="PANTHER" id="PTHR21248:SF22">
    <property type="entry name" value="PHOSPHOLIPASE D"/>
    <property type="match status" value="1"/>
</dbReference>
<proteinExistence type="predicted"/>
<dbReference type="InterPro" id="IPR047955">
    <property type="entry name" value="DrmC-like"/>
</dbReference>
<evidence type="ECO:0000313" key="3">
    <source>
        <dbReference type="Proteomes" id="UP000319576"/>
    </source>
</evidence>
<evidence type="ECO:0000313" key="2">
    <source>
        <dbReference type="EMBL" id="QDU21720.1"/>
    </source>
</evidence>
<feature type="domain" description="Phospholipase D-like" evidence="1">
    <location>
        <begin position="120"/>
        <end position="258"/>
    </location>
</feature>